<dbReference type="EMBL" id="JSUQ01000038">
    <property type="protein sequence ID" value="KHQ49871.1"/>
    <property type="molecule type" value="Genomic_DNA"/>
</dbReference>
<dbReference type="Gene3D" id="2.60.40.1890">
    <property type="entry name" value="PCu(A)C copper chaperone"/>
    <property type="match status" value="1"/>
</dbReference>
<feature type="signal peptide" evidence="1">
    <location>
        <begin position="1"/>
        <end position="17"/>
    </location>
</feature>
<evidence type="ECO:0000313" key="3">
    <source>
        <dbReference type="Proteomes" id="UP000030960"/>
    </source>
</evidence>
<dbReference type="AlphaFoldDB" id="A0A0B3S035"/>
<dbReference type="SUPFAM" id="SSF110087">
    <property type="entry name" value="DR1885-like metal-binding protein"/>
    <property type="match status" value="1"/>
</dbReference>
<dbReference type="Pfam" id="PF04314">
    <property type="entry name" value="PCuAC"/>
    <property type="match status" value="1"/>
</dbReference>
<dbReference type="OrthoDB" id="9796962at2"/>
<protein>
    <submittedName>
        <fullName evidence="2">Putative membrane or periplasmic protein</fullName>
    </submittedName>
</protein>
<comment type="caution">
    <text evidence="2">The sequence shown here is derived from an EMBL/GenBank/DDBJ whole genome shotgun (WGS) entry which is preliminary data.</text>
</comment>
<keyword evidence="3" id="KW-1185">Reference proteome</keyword>
<feature type="chain" id="PRO_5002098791" evidence="1">
    <location>
        <begin position="18"/>
        <end position="161"/>
    </location>
</feature>
<reference evidence="2 3" key="1">
    <citation type="submission" date="2014-10" db="EMBL/GenBank/DDBJ databases">
        <title>Genome sequence of Ponticoccus sp. strain UMTAT08 isolated from clonal culture of toxic dinoflagellate Alexandrium tamiyavanichii.</title>
        <authorList>
            <person name="Gan H.Y."/>
            <person name="Muhd D.-D."/>
            <person name="Mohd Noor M.E."/>
            <person name="Yeong Y.S."/>
            <person name="Usup G."/>
        </authorList>
    </citation>
    <scope>NUCLEOTIDE SEQUENCE [LARGE SCALE GENOMIC DNA]</scope>
    <source>
        <strain evidence="2 3">UMTAT08</strain>
    </source>
</reference>
<evidence type="ECO:0000256" key="1">
    <source>
        <dbReference type="SAM" id="SignalP"/>
    </source>
</evidence>
<evidence type="ECO:0000313" key="2">
    <source>
        <dbReference type="EMBL" id="KHQ49871.1"/>
    </source>
</evidence>
<dbReference type="STRING" id="561184.SAMN05216376_11875"/>
<gene>
    <name evidence="2" type="ORF">OA50_05599</name>
</gene>
<name>A0A0B3S035_9RHOB</name>
<dbReference type="InterPro" id="IPR007410">
    <property type="entry name" value="LpqE-like"/>
</dbReference>
<organism evidence="2 3">
    <name type="scientific">Mameliella alba</name>
    <dbReference type="NCBI Taxonomy" id="561184"/>
    <lineage>
        <taxon>Bacteria</taxon>
        <taxon>Pseudomonadati</taxon>
        <taxon>Pseudomonadota</taxon>
        <taxon>Alphaproteobacteria</taxon>
        <taxon>Rhodobacterales</taxon>
        <taxon>Roseobacteraceae</taxon>
        <taxon>Mameliella</taxon>
    </lineage>
</organism>
<proteinExistence type="predicted"/>
<dbReference type="InterPro" id="IPR036182">
    <property type="entry name" value="PCuAC_sf"/>
</dbReference>
<dbReference type="RefSeq" id="WP_043147024.1">
    <property type="nucleotide sequence ID" value="NZ_JSUQ01000038.1"/>
</dbReference>
<dbReference type="Proteomes" id="UP000030960">
    <property type="component" value="Unassembled WGS sequence"/>
</dbReference>
<accession>A0A0B3S035</accession>
<sequence>MKHLLAALLLMTTPVLAEEGHDHDEPAHAFEIGGLEILHPWTNATDQDHALLFMDLHNAGTARVEILGARLGSGLEGHLVGFRMKDGEMGFESLPPIPVAPGRQLALEPDGLAIRFDGLQAVLEEGHHWEVILLTSAGELEIDVVIEAQDARQHGHAGHSH</sequence>
<keyword evidence="1" id="KW-0732">Signal</keyword>